<gene>
    <name evidence="7" type="ORF">EV650_3477</name>
</gene>
<evidence type="ECO:0000259" key="5">
    <source>
        <dbReference type="Pfam" id="PF00891"/>
    </source>
</evidence>
<dbReference type="GO" id="GO:0008171">
    <property type="term" value="F:O-methyltransferase activity"/>
    <property type="evidence" value="ECO:0007669"/>
    <property type="project" value="InterPro"/>
</dbReference>
<dbReference type="InterPro" id="IPR036390">
    <property type="entry name" value="WH_DNA-bd_sf"/>
</dbReference>
<dbReference type="InterPro" id="IPR016461">
    <property type="entry name" value="COMT-like"/>
</dbReference>
<dbReference type="AlphaFoldDB" id="A0A4R8A238"/>
<keyword evidence="1 7" id="KW-0489">Methyltransferase</keyword>
<evidence type="ECO:0000256" key="3">
    <source>
        <dbReference type="ARBA" id="ARBA00022691"/>
    </source>
</evidence>
<comment type="caution">
    <text evidence="7">The sequence shown here is derived from an EMBL/GenBank/DDBJ whole genome shotgun (WGS) entry which is preliminary data.</text>
</comment>
<keyword evidence="8" id="KW-1185">Reference proteome</keyword>
<dbReference type="Gene3D" id="1.10.10.10">
    <property type="entry name" value="Winged helix-like DNA-binding domain superfamily/Winged helix DNA-binding domain"/>
    <property type="match status" value="1"/>
</dbReference>
<name>A0A4R8A238_9ACTN</name>
<dbReference type="PIRSF" id="PIRSF005739">
    <property type="entry name" value="O-mtase"/>
    <property type="match status" value="1"/>
</dbReference>
<dbReference type="SUPFAM" id="SSF46785">
    <property type="entry name" value="Winged helix' DNA-binding domain"/>
    <property type="match status" value="1"/>
</dbReference>
<keyword evidence="3" id="KW-0949">S-adenosyl-L-methionine</keyword>
<feature type="domain" description="O-methyltransferase dimerisation" evidence="6">
    <location>
        <begin position="10"/>
        <end position="83"/>
    </location>
</feature>
<dbReference type="EMBL" id="SODF01000001">
    <property type="protein sequence ID" value="TDW24597.1"/>
    <property type="molecule type" value="Genomic_DNA"/>
</dbReference>
<dbReference type="Gene3D" id="1.10.287.1350">
    <property type="match status" value="1"/>
</dbReference>
<keyword evidence="2 7" id="KW-0808">Transferase</keyword>
<evidence type="ECO:0000259" key="6">
    <source>
        <dbReference type="Pfam" id="PF08100"/>
    </source>
</evidence>
<evidence type="ECO:0000256" key="1">
    <source>
        <dbReference type="ARBA" id="ARBA00022603"/>
    </source>
</evidence>
<accession>A0A4R8A238</accession>
<dbReference type="PANTHER" id="PTHR43712:SF2">
    <property type="entry name" value="O-METHYLTRANSFERASE CICE"/>
    <property type="match status" value="1"/>
</dbReference>
<proteinExistence type="predicted"/>
<evidence type="ECO:0000313" key="8">
    <source>
        <dbReference type="Proteomes" id="UP000295447"/>
    </source>
</evidence>
<sequence length="329" mass="35393">MTARQQVMGFLTGKWIPPVLATLAELGVADELVDKPLTVDELAERVGAQPRALYRLLRAAASVGVFDEEVDGRFALTETAALLRSDVPGSLRAAAMMFGLEPFWTPYAQLTHSVRTGEPAFDQVYGQSIYQRLGEHPDEARTFAAAAAAFHGRAMVPIARSHDFSAYGVVVDVGGGSGSLLAEVLRTDPGIRGVLFELPEVLPEASALLAREGLADRVELVAGDFFEEVPPGDAYLIKSCLHNFADEQVVEILRVLARTGAPVLIVETMIPPGNGPHYGKFDDIEMLAIAGGADRTEAEWADLARSAGLAPQQVVPCDERFSLLPCERI</sequence>
<dbReference type="InterPro" id="IPR012967">
    <property type="entry name" value="COMT_dimerisation"/>
</dbReference>
<dbReference type="GO" id="GO:0032259">
    <property type="term" value="P:methylation"/>
    <property type="evidence" value="ECO:0007669"/>
    <property type="project" value="UniProtKB-KW"/>
</dbReference>
<reference evidence="7 8" key="1">
    <citation type="submission" date="2019-03" db="EMBL/GenBank/DDBJ databases">
        <title>Genomic Encyclopedia of Type Strains, Phase III (KMG-III): the genomes of soil and plant-associated and newly described type strains.</title>
        <authorList>
            <person name="Whitman W."/>
        </authorList>
    </citation>
    <scope>NUCLEOTIDE SEQUENCE [LARGE SCALE GENOMIC DNA]</scope>
    <source>
        <strain evidence="7 8">VKM Ac-2570</strain>
    </source>
</reference>
<dbReference type="InterPro" id="IPR001077">
    <property type="entry name" value="COMT_C"/>
</dbReference>
<dbReference type="Pfam" id="PF08100">
    <property type="entry name" value="Dimerisation"/>
    <property type="match status" value="1"/>
</dbReference>
<dbReference type="InterPro" id="IPR029063">
    <property type="entry name" value="SAM-dependent_MTases_sf"/>
</dbReference>
<dbReference type="SUPFAM" id="SSF53335">
    <property type="entry name" value="S-adenosyl-L-methionine-dependent methyltransferases"/>
    <property type="match status" value="1"/>
</dbReference>
<dbReference type="PROSITE" id="PS51683">
    <property type="entry name" value="SAM_OMT_II"/>
    <property type="match status" value="1"/>
</dbReference>
<dbReference type="Gene3D" id="3.40.50.150">
    <property type="entry name" value="Vaccinia Virus protein VP39"/>
    <property type="match status" value="1"/>
</dbReference>
<dbReference type="RefSeq" id="WP_166678163.1">
    <property type="nucleotide sequence ID" value="NZ_SODF01000001.1"/>
</dbReference>
<evidence type="ECO:0000256" key="2">
    <source>
        <dbReference type="ARBA" id="ARBA00022679"/>
    </source>
</evidence>
<dbReference type="InterPro" id="IPR036388">
    <property type="entry name" value="WH-like_DNA-bd_sf"/>
</dbReference>
<feature type="domain" description="O-methyltransferase C-terminal" evidence="5">
    <location>
        <begin position="107"/>
        <end position="309"/>
    </location>
</feature>
<evidence type="ECO:0000313" key="7">
    <source>
        <dbReference type="EMBL" id="TDW24597.1"/>
    </source>
</evidence>
<evidence type="ECO:0000256" key="4">
    <source>
        <dbReference type="PIRSR" id="PIRSR005739-1"/>
    </source>
</evidence>
<dbReference type="PANTHER" id="PTHR43712">
    <property type="entry name" value="PUTATIVE (AFU_ORTHOLOGUE AFUA_4G14580)-RELATED"/>
    <property type="match status" value="1"/>
</dbReference>
<dbReference type="GO" id="GO:0046983">
    <property type="term" value="F:protein dimerization activity"/>
    <property type="evidence" value="ECO:0007669"/>
    <property type="project" value="InterPro"/>
</dbReference>
<organism evidence="7 8">
    <name type="scientific">Kribbella kalugense</name>
    <dbReference type="NCBI Taxonomy" id="2512221"/>
    <lineage>
        <taxon>Bacteria</taxon>
        <taxon>Bacillati</taxon>
        <taxon>Actinomycetota</taxon>
        <taxon>Actinomycetes</taxon>
        <taxon>Propionibacteriales</taxon>
        <taxon>Kribbellaceae</taxon>
        <taxon>Kribbella</taxon>
    </lineage>
</organism>
<dbReference type="Proteomes" id="UP000295447">
    <property type="component" value="Unassembled WGS sequence"/>
</dbReference>
<dbReference type="Pfam" id="PF00891">
    <property type="entry name" value="Methyltransf_2"/>
    <property type="match status" value="1"/>
</dbReference>
<protein>
    <submittedName>
        <fullName evidence="7">Methyltransferase family protein</fullName>
    </submittedName>
</protein>
<feature type="active site" description="Proton acceptor" evidence="4">
    <location>
        <position position="242"/>
    </location>
</feature>